<dbReference type="EMBL" id="JARQZJ010000078">
    <property type="protein sequence ID" value="KAK9882619.1"/>
    <property type="molecule type" value="Genomic_DNA"/>
</dbReference>
<keyword evidence="2" id="KW-1185">Reference proteome</keyword>
<sequence>MMEEKFNILEESMKSNSDKMEEMKEKFNLKLLLKNHKLKKENEDTNHYHVAIEVDFGMQRDCLGNGRRVVSKITNYKKVNKCLERSDSRTFHSASDFNNMTKILIEIIHKSIKKNTVEEITKHYEKKRKNWNTKCLLKSIQIRYNLYKVTQRNPNKKEYRDIFLNIEIG</sequence>
<organism evidence="1 2">
    <name type="scientific">Henosepilachna vigintioctopunctata</name>
    <dbReference type="NCBI Taxonomy" id="420089"/>
    <lineage>
        <taxon>Eukaryota</taxon>
        <taxon>Metazoa</taxon>
        <taxon>Ecdysozoa</taxon>
        <taxon>Arthropoda</taxon>
        <taxon>Hexapoda</taxon>
        <taxon>Insecta</taxon>
        <taxon>Pterygota</taxon>
        <taxon>Neoptera</taxon>
        <taxon>Endopterygota</taxon>
        <taxon>Coleoptera</taxon>
        <taxon>Polyphaga</taxon>
        <taxon>Cucujiformia</taxon>
        <taxon>Coccinelloidea</taxon>
        <taxon>Coccinellidae</taxon>
        <taxon>Epilachninae</taxon>
        <taxon>Epilachnini</taxon>
        <taxon>Henosepilachna</taxon>
    </lineage>
</organism>
<evidence type="ECO:0000313" key="1">
    <source>
        <dbReference type="EMBL" id="KAK9882619.1"/>
    </source>
</evidence>
<name>A0AAW1UHU9_9CUCU</name>
<gene>
    <name evidence="1" type="ORF">WA026_022249</name>
</gene>
<accession>A0AAW1UHU9</accession>
<proteinExistence type="predicted"/>
<dbReference type="AlphaFoldDB" id="A0AAW1UHU9"/>
<protein>
    <submittedName>
        <fullName evidence="1">Uncharacterized protein</fullName>
    </submittedName>
</protein>
<reference evidence="1 2" key="1">
    <citation type="submission" date="2023-03" db="EMBL/GenBank/DDBJ databases">
        <title>Genome insight into feeding habits of ladybird beetles.</title>
        <authorList>
            <person name="Li H.-S."/>
            <person name="Huang Y.-H."/>
            <person name="Pang H."/>
        </authorList>
    </citation>
    <scope>NUCLEOTIDE SEQUENCE [LARGE SCALE GENOMIC DNA]</scope>
    <source>
        <strain evidence="1">SYSU_2023b</strain>
        <tissue evidence="1">Whole body</tissue>
    </source>
</reference>
<comment type="caution">
    <text evidence="1">The sequence shown here is derived from an EMBL/GenBank/DDBJ whole genome shotgun (WGS) entry which is preliminary data.</text>
</comment>
<dbReference type="Proteomes" id="UP001431783">
    <property type="component" value="Unassembled WGS sequence"/>
</dbReference>
<evidence type="ECO:0000313" key="2">
    <source>
        <dbReference type="Proteomes" id="UP001431783"/>
    </source>
</evidence>